<feature type="domain" description="Pre-SET" evidence="11">
    <location>
        <begin position="486"/>
        <end position="546"/>
    </location>
</feature>
<dbReference type="GO" id="GO:0032259">
    <property type="term" value="P:methylation"/>
    <property type="evidence" value="ECO:0007669"/>
    <property type="project" value="UniProtKB-KW"/>
</dbReference>
<evidence type="ECO:0000256" key="4">
    <source>
        <dbReference type="ARBA" id="ARBA00022679"/>
    </source>
</evidence>
<dbReference type="PROSITE" id="PS51015">
    <property type="entry name" value="YDG"/>
    <property type="match status" value="1"/>
</dbReference>
<evidence type="ECO:0000256" key="3">
    <source>
        <dbReference type="ARBA" id="ARBA00022603"/>
    </source>
</evidence>
<keyword evidence="6" id="KW-0156">Chromatin regulator</keyword>
<keyword evidence="4" id="KW-0808">Transferase</keyword>
<proteinExistence type="predicted"/>
<dbReference type="PROSITE" id="PS50280">
    <property type="entry name" value="SET"/>
    <property type="match status" value="1"/>
</dbReference>
<dbReference type="GO" id="GO:0005634">
    <property type="term" value="C:nucleus"/>
    <property type="evidence" value="ECO:0007669"/>
    <property type="project" value="UniProtKB-SubCell"/>
</dbReference>
<accession>A0AAP0HMA5</accession>
<dbReference type="PROSITE" id="PS51575">
    <property type="entry name" value="SAM_MT43_SUVAR39_2"/>
    <property type="match status" value="1"/>
</dbReference>
<dbReference type="InterPro" id="IPR036987">
    <property type="entry name" value="SRA-YDG_sf"/>
</dbReference>
<protein>
    <submittedName>
        <fullName evidence="14">Uncharacterized protein</fullName>
    </submittedName>
</protein>
<dbReference type="Proteomes" id="UP001420932">
    <property type="component" value="Unassembled WGS sequence"/>
</dbReference>
<evidence type="ECO:0000256" key="2">
    <source>
        <dbReference type="ARBA" id="ARBA00022454"/>
    </source>
</evidence>
<dbReference type="SMART" id="SM00317">
    <property type="entry name" value="SET"/>
    <property type="match status" value="1"/>
</dbReference>
<keyword evidence="15" id="KW-1185">Reference proteome</keyword>
<gene>
    <name evidence="14" type="ORF">Syun_030444</name>
</gene>
<evidence type="ECO:0000256" key="9">
    <source>
        <dbReference type="SAM" id="SignalP"/>
    </source>
</evidence>
<dbReference type="Pfam" id="PF02182">
    <property type="entry name" value="SAD_SRA"/>
    <property type="match status" value="1"/>
</dbReference>
<evidence type="ECO:0000259" key="11">
    <source>
        <dbReference type="PROSITE" id="PS50867"/>
    </source>
</evidence>
<feature type="domain" description="SET" evidence="10">
    <location>
        <begin position="549"/>
        <end position="694"/>
    </location>
</feature>
<comment type="caution">
    <text evidence="14">The sequence shown here is derived from an EMBL/GenBank/DDBJ whole genome shotgun (WGS) entry which is preliminary data.</text>
</comment>
<dbReference type="GO" id="GO:0008270">
    <property type="term" value="F:zinc ion binding"/>
    <property type="evidence" value="ECO:0007669"/>
    <property type="project" value="InterPro"/>
</dbReference>
<organism evidence="14 15">
    <name type="scientific">Stephania yunnanensis</name>
    <dbReference type="NCBI Taxonomy" id="152371"/>
    <lineage>
        <taxon>Eukaryota</taxon>
        <taxon>Viridiplantae</taxon>
        <taxon>Streptophyta</taxon>
        <taxon>Embryophyta</taxon>
        <taxon>Tracheophyta</taxon>
        <taxon>Spermatophyta</taxon>
        <taxon>Magnoliopsida</taxon>
        <taxon>Ranunculales</taxon>
        <taxon>Menispermaceae</taxon>
        <taxon>Menispermoideae</taxon>
        <taxon>Cissampelideae</taxon>
        <taxon>Stephania</taxon>
    </lineage>
</organism>
<reference evidence="14 15" key="1">
    <citation type="submission" date="2024-01" db="EMBL/GenBank/DDBJ databases">
        <title>Genome assemblies of Stephania.</title>
        <authorList>
            <person name="Yang L."/>
        </authorList>
    </citation>
    <scope>NUCLEOTIDE SEQUENCE [LARGE SCALE GENOMIC DNA]</scope>
    <source>
        <strain evidence="14">YNDBR</strain>
        <tissue evidence="14">Leaf</tissue>
    </source>
</reference>
<dbReference type="InterPro" id="IPR001214">
    <property type="entry name" value="SET_dom"/>
</dbReference>
<dbReference type="GO" id="GO:0003690">
    <property type="term" value="F:double-stranded DNA binding"/>
    <property type="evidence" value="ECO:0007669"/>
    <property type="project" value="TreeGrafter"/>
</dbReference>
<dbReference type="Gene3D" id="2.170.270.10">
    <property type="entry name" value="SET domain"/>
    <property type="match status" value="1"/>
</dbReference>
<feature type="signal peptide" evidence="9">
    <location>
        <begin position="1"/>
        <end position="16"/>
    </location>
</feature>
<dbReference type="PROSITE" id="PS50868">
    <property type="entry name" value="POST_SET"/>
    <property type="match status" value="1"/>
</dbReference>
<dbReference type="InterPro" id="IPR003616">
    <property type="entry name" value="Post-SET_dom"/>
</dbReference>
<dbReference type="Gene3D" id="2.30.280.10">
    <property type="entry name" value="SRA-YDG"/>
    <property type="match status" value="1"/>
</dbReference>
<evidence type="ECO:0000259" key="10">
    <source>
        <dbReference type="PROSITE" id="PS50280"/>
    </source>
</evidence>
<evidence type="ECO:0000313" key="14">
    <source>
        <dbReference type="EMBL" id="KAK9088050.1"/>
    </source>
</evidence>
<evidence type="ECO:0000256" key="6">
    <source>
        <dbReference type="ARBA" id="ARBA00022853"/>
    </source>
</evidence>
<keyword evidence="5" id="KW-0949">S-adenosyl-L-methionine</keyword>
<dbReference type="SMART" id="SM00466">
    <property type="entry name" value="SRA"/>
    <property type="match status" value="1"/>
</dbReference>
<dbReference type="InterPro" id="IPR051357">
    <property type="entry name" value="H3K9_HMTase_SUVAR3-9"/>
</dbReference>
<evidence type="ECO:0000256" key="5">
    <source>
        <dbReference type="ARBA" id="ARBA00022691"/>
    </source>
</evidence>
<evidence type="ECO:0000256" key="8">
    <source>
        <dbReference type="PROSITE-ProRule" id="PRU00358"/>
    </source>
</evidence>
<evidence type="ECO:0000256" key="1">
    <source>
        <dbReference type="ARBA" id="ARBA00004286"/>
    </source>
</evidence>
<dbReference type="InterPro" id="IPR015947">
    <property type="entry name" value="PUA-like_sf"/>
</dbReference>
<keyword evidence="7 8" id="KW-0539">Nucleus</keyword>
<dbReference type="PANTHER" id="PTHR45660">
    <property type="entry name" value="HISTONE-LYSINE N-METHYLTRANSFERASE SETMAR"/>
    <property type="match status" value="1"/>
</dbReference>
<dbReference type="GO" id="GO:0042054">
    <property type="term" value="F:histone methyltransferase activity"/>
    <property type="evidence" value="ECO:0007669"/>
    <property type="project" value="InterPro"/>
</dbReference>
<keyword evidence="2" id="KW-0158">Chromosome</keyword>
<dbReference type="InterPro" id="IPR046341">
    <property type="entry name" value="SET_dom_sf"/>
</dbReference>
<dbReference type="Pfam" id="PF00856">
    <property type="entry name" value="SET"/>
    <property type="match status" value="1"/>
</dbReference>
<dbReference type="SUPFAM" id="SSF82199">
    <property type="entry name" value="SET domain"/>
    <property type="match status" value="1"/>
</dbReference>
<dbReference type="SUPFAM" id="SSF88697">
    <property type="entry name" value="PUA domain-like"/>
    <property type="match status" value="1"/>
</dbReference>
<feature type="domain" description="YDG" evidence="13">
    <location>
        <begin position="264"/>
        <end position="416"/>
    </location>
</feature>
<dbReference type="InterPro" id="IPR007728">
    <property type="entry name" value="Pre-SET_dom"/>
</dbReference>
<comment type="subcellular location">
    <subcellularLocation>
        <location evidence="1">Chromosome</location>
    </subcellularLocation>
    <subcellularLocation>
        <location evidence="8">Nucleus</location>
    </subcellularLocation>
</comment>
<feature type="chain" id="PRO_5042981393" evidence="9">
    <location>
        <begin position="17"/>
        <end position="724"/>
    </location>
</feature>
<dbReference type="InterPro" id="IPR003105">
    <property type="entry name" value="SRA_YDG"/>
</dbReference>
<name>A0AAP0HMA5_9MAGN</name>
<evidence type="ECO:0000256" key="7">
    <source>
        <dbReference type="ARBA" id="ARBA00023242"/>
    </source>
</evidence>
<dbReference type="GO" id="GO:0005694">
    <property type="term" value="C:chromosome"/>
    <property type="evidence" value="ECO:0007669"/>
    <property type="project" value="UniProtKB-SubCell"/>
</dbReference>
<dbReference type="AlphaFoldDB" id="A0AAP0HMA5"/>
<sequence length="724" mass="80713">MLKIGLLELIANLSLGCSTNFQSCSTKEKARVNLEENLKMSLKRVSVRSGGDNCVLNQHFQRKESICMEPSNNGKAVMEAMMTEPKCSSKNGKDYCSRSITASLRSNVKKHEIAVEENLTYVRKKRKEKVERSGGNSVGKKMSPVECETTQGLCVLNRQDDVSFVEYDEHDKLSLVQKSEDVDLSLIPFGRRLADSDSTNGAVVTRSKVRETLRLFQAMFRKFVQDSESKMKGQPNYIRRIDLKVASILKEKQKWVNTGKPIVGPVPGVEIGDEFHYRVELAIVGLHHPFQAGIDCLNTGSKSLATSIVSSGGYDGEIDGSDVLIYSGQGGNPAGGEAKANDQKLERGNLALKNSMDEETPVRVIRGFKDLKESDSLDARGKTISTFTYFGLYLVERYWVERGRHGNNVFMFRLRRIPGQPELALKEVKMTQKSRVRVGVCVDDISQGKEKMPICAVNTIDEEKPPPLAYITNMIYPLQYNPVPPVGCDCINGCSDSLKCSCALRNGGELPFNHDGAIVEAKPLVYECGPSCKCPPSCYNRVSQRGIKFPLEIFKTKSTGWGVRSLSSIPSGSFICEYTGELLQDREAEQRTGNDEYLFDIGHNYNDAALWDGLSILMPPDIKTNSACEIVEDIGFTIDAAKFGNIGRFINHSCSPNLYAQNVLFDHDDKRMPHIMLFCAENIPPLQELTYHYNYSLDQVRDSDGNIKRKACYCSSSECSGRMY</sequence>
<evidence type="ECO:0000259" key="12">
    <source>
        <dbReference type="PROSITE" id="PS50868"/>
    </source>
</evidence>
<dbReference type="InterPro" id="IPR025794">
    <property type="entry name" value="H3-K9-MeTrfase_plant"/>
</dbReference>
<dbReference type="PANTHER" id="PTHR45660:SF46">
    <property type="entry name" value="HISTONE-LYSINE N-METHYLTRANSFERASE, H3 LYSINE-9 SPECIFIC SUVH6"/>
    <property type="match status" value="1"/>
</dbReference>
<evidence type="ECO:0000259" key="13">
    <source>
        <dbReference type="PROSITE" id="PS51015"/>
    </source>
</evidence>
<dbReference type="PROSITE" id="PS50867">
    <property type="entry name" value="PRE_SET"/>
    <property type="match status" value="1"/>
</dbReference>
<keyword evidence="3" id="KW-0489">Methyltransferase</keyword>
<dbReference type="EMBL" id="JBBNAF010000013">
    <property type="protein sequence ID" value="KAK9088050.1"/>
    <property type="molecule type" value="Genomic_DNA"/>
</dbReference>
<evidence type="ECO:0000313" key="15">
    <source>
        <dbReference type="Proteomes" id="UP001420932"/>
    </source>
</evidence>
<feature type="domain" description="Post-SET" evidence="12">
    <location>
        <begin position="708"/>
        <end position="724"/>
    </location>
</feature>
<keyword evidence="9" id="KW-0732">Signal</keyword>
<dbReference type="SMART" id="SM00468">
    <property type="entry name" value="PreSET"/>
    <property type="match status" value="1"/>
</dbReference>
<dbReference type="Pfam" id="PF05033">
    <property type="entry name" value="Pre-SET"/>
    <property type="match status" value="1"/>
</dbReference>